<keyword evidence="3" id="KW-1185">Reference proteome</keyword>
<dbReference type="AlphaFoldDB" id="A0A2T5J8J5"/>
<dbReference type="OrthoDB" id="794577at2"/>
<keyword evidence="1" id="KW-0472">Membrane</keyword>
<protein>
    <recommendedName>
        <fullName evidence="4">MORN repeat protein</fullName>
    </recommendedName>
</protein>
<dbReference type="Proteomes" id="UP000244168">
    <property type="component" value="Unassembled WGS sequence"/>
</dbReference>
<accession>A0A2T5J8J5</accession>
<reference evidence="2 3" key="1">
    <citation type="submission" date="2018-04" db="EMBL/GenBank/DDBJ databases">
        <title>Genomic Encyclopedia of Archaeal and Bacterial Type Strains, Phase II (KMG-II): from individual species to whole genera.</title>
        <authorList>
            <person name="Goeker M."/>
        </authorList>
    </citation>
    <scope>NUCLEOTIDE SEQUENCE [LARGE SCALE GENOMIC DNA]</scope>
    <source>
        <strain evidence="2 3">DSM 26809</strain>
    </source>
</reference>
<organism evidence="2 3">
    <name type="scientific">Mucilaginibacter yixingensis</name>
    <dbReference type="NCBI Taxonomy" id="1295612"/>
    <lineage>
        <taxon>Bacteria</taxon>
        <taxon>Pseudomonadati</taxon>
        <taxon>Bacteroidota</taxon>
        <taxon>Sphingobacteriia</taxon>
        <taxon>Sphingobacteriales</taxon>
        <taxon>Sphingobacteriaceae</taxon>
        <taxon>Mucilaginibacter</taxon>
    </lineage>
</organism>
<keyword evidence="1" id="KW-1133">Transmembrane helix</keyword>
<dbReference type="SUPFAM" id="SSF82185">
    <property type="entry name" value="Histone H3 K4-specific methyltransferase SET7/9 N-terminal domain"/>
    <property type="match status" value="1"/>
</dbReference>
<evidence type="ECO:0000313" key="3">
    <source>
        <dbReference type="Proteomes" id="UP000244168"/>
    </source>
</evidence>
<evidence type="ECO:0000256" key="1">
    <source>
        <dbReference type="SAM" id="Phobius"/>
    </source>
</evidence>
<keyword evidence="1" id="KW-0812">Transmembrane</keyword>
<dbReference type="RefSeq" id="WP_107829269.1">
    <property type="nucleotide sequence ID" value="NZ_CP160205.1"/>
</dbReference>
<proteinExistence type="predicted"/>
<sequence length="397" mass="45617">MLKNLPKPDHPSLLGVILKSILFCHLILFLFTGTALCQYKDTTYSFYKVSSIDNNVYKVSTADSADFVKVMYPANEAKNIIPVTQFYSDGKVNFIGSYSLSRYNQSKLTILDGDFIAFYPDGKRRCYLHYINGMKDGLGYFFYPNGRAYCSRKFGQYLPADGTYWECYDNNGSLICKKGNGQWIIYDDKFRPMIQGPINNELPDGEWHGETFEADSIKYTYIYRKGKLISGTGYDKFGKQYPFKEYIDQSSVNSDPFRFIRKLRANFKIPNNANIKISALDTAKVSFILEKDGRFTNPEIIGNNDPALRQALQNALDKFTEEKPMKYYGIPLRSKITVSFKDVSETHTSNYSTAVTPAPRLWEFESPYGVQDPYYVNSSYTSTTKWLNFKEEILGFD</sequence>
<feature type="transmembrane region" description="Helical" evidence="1">
    <location>
        <begin position="12"/>
        <end position="31"/>
    </location>
</feature>
<gene>
    <name evidence="2" type="ORF">C8P68_105286</name>
</gene>
<name>A0A2T5J8J5_9SPHI</name>
<dbReference type="EMBL" id="QAOQ01000005">
    <property type="protein sequence ID" value="PTQ95776.1"/>
    <property type="molecule type" value="Genomic_DNA"/>
</dbReference>
<comment type="caution">
    <text evidence="2">The sequence shown here is derived from an EMBL/GenBank/DDBJ whole genome shotgun (WGS) entry which is preliminary data.</text>
</comment>
<evidence type="ECO:0008006" key="4">
    <source>
        <dbReference type="Google" id="ProtNLM"/>
    </source>
</evidence>
<evidence type="ECO:0000313" key="2">
    <source>
        <dbReference type="EMBL" id="PTQ95776.1"/>
    </source>
</evidence>